<proteinExistence type="predicted"/>
<feature type="compositionally biased region" description="Basic and acidic residues" evidence="2">
    <location>
        <begin position="52"/>
        <end position="76"/>
    </location>
</feature>
<dbReference type="SUPFAM" id="SSF52058">
    <property type="entry name" value="L domain-like"/>
    <property type="match status" value="1"/>
</dbReference>
<protein>
    <submittedName>
        <fullName evidence="3">Uncharacterized protein</fullName>
    </submittedName>
</protein>
<feature type="compositionally biased region" description="Polar residues" evidence="2">
    <location>
        <begin position="134"/>
        <end position="144"/>
    </location>
</feature>
<feature type="region of interest" description="Disordered" evidence="2">
    <location>
        <begin position="1"/>
        <end position="38"/>
    </location>
</feature>
<gene>
    <name evidence="3" type="ORF">EZV62_017249</name>
</gene>
<evidence type="ECO:0000313" key="4">
    <source>
        <dbReference type="Proteomes" id="UP000323000"/>
    </source>
</evidence>
<reference evidence="4" key="1">
    <citation type="journal article" date="2019" name="Gigascience">
        <title>De novo genome assembly of the endangered Acer yangbiense, a plant species with extremely small populations endemic to Yunnan Province, China.</title>
        <authorList>
            <person name="Yang J."/>
            <person name="Wariss H.M."/>
            <person name="Tao L."/>
            <person name="Zhang R."/>
            <person name="Yun Q."/>
            <person name="Hollingsworth P."/>
            <person name="Dao Z."/>
            <person name="Luo G."/>
            <person name="Guo H."/>
            <person name="Ma Y."/>
            <person name="Sun W."/>
        </authorList>
    </citation>
    <scope>NUCLEOTIDE SEQUENCE [LARGE SCALE GENOMIC DNA]</scope>
    <source>
        <strain evidence="4">cv. Malutang</strain>
    </source>
</reference>
<organism evidence="3 4">
    <name type="scientific">Acer yangbiense</name>
    <dbReference type="NCBI Taxonomy" id="1000413"/>
    <lineage>
        <taxon>Eukaryota</taxon>
        <taxon>Viridiplantae</taxon>
        <taxon>Streptophyta</taxon>
        <taxon>Embryophyta</taxon>
        <taxon>Tracheophyta</taxon>
        <taxon>Spermatophyta</taxon>
        <taxon>Magnoliopsida</taxon>
        <taxon>eudicotyledons</taxon>
        <taxon>Gunneridae</taxon>
        <taxon>Pentapetalae</taxon>
        <taxon>rosids</taxon>
        <taxon>malvids</taxon>
        <taxon>Sapindales</taxon>
        <taxon>Sapindaceae</taxon>
        <taxon>Hippocastanoideae</taxon>
        <taxon>Acereae</taxon>
        <taxon>Acer</taxon>
    </lineage>
</organism>
<dbReference type="GO" id="GO:0006952">
    <property type="term" value="P:defense response"/>
    <property type="evidence" value="ECO:0007669"/>
    <property type="project" value="UniProtKB-KW"/>
</dbReference>
<dbReference type="Gene3D" id="3.80.10.10">
    <property type="entry name" value="Ribonuclease Inhibitor"/>
    <property type="match status" value="2"/>
</dbReference>
<dbReference type="PANTHER" id="PTHR36766">
    <property type="entry name" value="PLANT BROAD-SPECTRUM MILDEW RESISTANCE PROTEIN RPW8"/>
    <property type="match status" value="1"/>
</dbReference>
<feature type="compositionally biased region" description="Acidic residues" evidence="2">
    <location>
        <begin position="118"/>
        <end position="133"/>
    </location>
</feature>
<evidence type="ECO:0000256" key="2">
    <source>
        <dbReference type="SAM" id="MobiDB-lite"/>
    </source>
</evidence>
<keyword evidence="4" id="KW-1185">Reference proteome</keyword>
<dbReference type="EMBL" id="VAHF01000008">
    <property type="protein sequence ID" value="TXG55936.1"/>
    <property type="molecule type" value="Genomic_DNA"/>
</dbReference>
<dbReference type="AlphaFoldDB" id="A0A5C7HID4"/>
<keyword evidence="1" id="KW-0611">Plant defense</keyword>
<feature type="region of interest" description="Disordered" evidence="2">
    <location>
        <begin position="52"/>
        <end position="144"/>
    </location>
</feature>
<sequence length="542" mass="61509">MQFENDDKVAGRPPMHRTDVPSTSHSSPPESSKLLTELAPSKLPVIVEKQLHEGHKLQFRRNEKLPDRPSTSREVESSELVDSNEVQRTDVSMTEDSCAQHGGASDNYPAATDRSSDTDTDDPINVWYDEESLDGNSSPEQESLNVSEISQLKRLPPKLYDLKIEGSDALESLPEELMHNNNRYLRRLYIIGCHFLKSIHARSLPSALKTLYISKCEKLEFLSPEGTITEHTSLEHLCIENSCDSLNSFPLTFFPKLRSLFIQGCANFNSISIGLEDHKYLDALEIRDCAQLKSFPEGGLRIPNLTSILLSNCKNLKALPGQLHSLTSLQSLFINECPELESIPEGGLPSSLNLFCIRSCHKLTPRIEWGLHQLNNFSRIEIEGGCRDLESFPEQNLLPMKLNSLQISRFPNLKFLNYKGLQHLTSLETLKINSCGELQSLSEEGLPSSLSYLYISDCPLLKSKLHNKREEWYKIAHIPHIQIDGKLCFWLPGACYFPGQLQRWIQISPIDGIKDRCMKRKGKDWYKIAHIPRIQIDEEIMS</sequence>
<dbReference type="OrthoDB" id="1896560at2759"/>
<comment type="caution">
    <text evidence="3">The sequence shown here is derived from an EMBL/GenBank/DDBJ whole genome shotgun (WGS) entry which is preliminary data.</text>
</comment>
<evidence type="ECO:0000313" key="3">
    <source>
        <dbReference type="EMBL" id="TXG55936.1"/>
    </source>
</evidence>
<accession>A0A5C7HID4</accession>
<name>A0A5C7HID4_9ROSI</name>
<feature type="compositionally biased region" description="Low complexity" evidence="2">
    <location>
        <begin position="21"/>
        <end position="32"/>
    </location>
</feature>
<dbReference type="PANTHER" id="PTHR36766:SF51">
    <property type="entry name" value="DISEASE RESISTANCE RPP13-LIKE PROTEIN 1"/>
    <property type="match status" value="1"/>
</dbReference>
<dbReference type="InterPro" id="IPR032675">
    <property type="entry name" value="LRR_dom_sf"/>
</dbReference>
<feature type="compositionally biased region" description="Polar residues" evidence="2">
    <location>
        <begin position="80"/>
        <end position="97"/>
    </location>
</feature>
<feature type="compositionally biased region" description="Basic and acidic residues" evidence="2">
    <location>
        <begin position="1"/>
        <end position="10"/>
    </location>
</feature>
<dbReference type="Proteomes" id="UP000323000">
    <property type="component" value="Chromosome 8"/>
</dbReference>
<evidence type="ECO:0000256" key="1">
    <source>
        <dbReference type="ARBA" id="ARBA00022821"/>
    </source>
</evidence>